<evidence type="ECO:0000256" key="6">
    <source>
        <dbReference type="ARBA" id="ARBA00023295"/>
    </source>
</evidence>
<sequence length="715" mass="78638">MTEKHLHELMEQMTLAEKVGQLVQLMPDFFAQGGEITGPMQQWQMSETQSYQIGSILGTHTAEQVYTIQKQYLENSRLKIPLVFMADVIHGYETIFPIPLAMAASFDEQLVEHAAELAAKEAAEAGIHVTFSPMADYVKDARWGRVLESNGEDPTLSSVLTAAYVRGYQGAQKQLSKDKKRIAACVKHFIGYGAAEGGRDYHTVDLSDLEMYQNYLPAFKAAIDAGVALVMTSFNTVHGIPATANQPLIQDVLRKKLGFEGLVISDWAAVAELMAHRVAADGEEAARKAFQAGIEMDMMSDCYLNTLAQIITAAPELQQHLDHAVYHVLQLKDALGLFDDPYRGLAAADLAVHLDPAIRRSTREAAERTAVLLKNEGVLPLSTSQKIALIGPKADSTDILGAWSWIGKKEEAVSLKEGLIGKNLDLSVLPYADEQALSDEYIEEACKLAQHSDVVLLAIGESSEESGEAASLTKLTLSRRQDVLIHKVAKVNPNIAAILFNGRPLVLSDVEESCKAILTAWFPGSEGGHALANLLTGEVEPQGRLPMSFPRSVGQLPFTYGQLSTGRPKTADNQDQKYISRYMDEDNDALYPFGYGLGYSSCDIEETTVLTISAEQGIFEVKARIVNQTDRAHHTVLQLYSKDLVTEVARPVRELKQWQKVYIPEHSSLDVTFKINQACFAYIHSDLLLKNDPGKIALYLGFDAKQAKKIGEISI</sequence>
<dbReference type="Gene3D" id="2.60.40.10">
    <property type="entry name" value="Immunoglobulins"/>
    <property type="match status" value="1"/>
</dbReference>
<dbReference type="EMBL" id="NGKU01000001">
    <property type="protein sequence ID" value="OTN76808.1"/>
    <property type="molecule type" value="Genomic_DNA"/>
</dbReference>
<dbReference type="SUPFAM" id="SSF52279">
    <property type="entry name" value="Beta-D-glucan exohydrolase, C-terminal domain"/>
    <property type="match status" value="1"/>
</dbReference>
<dbReference type="AlphaFoldDB" id="A0A242A700"/>
<dbReference type="Proteomes" id="UP000195043">
    <property type="component" value="Unassembled WGS sequence"/>
</dbReference>
<evidence type="ECO:0000256" key="5">
    <source>
        <dbReference type="ARBA" id="ARBA00022801"/>
    </source>
</evidence>
<dbReference type="InterPro" id="IPR019800">
    <property type="entry name" value="Glyco_hydro_3_AS"/>
</dbReference>
<dbReference type="GO" id="GO:0008422">
    <property type="term" value="F:beta-glucosidase activity"/>
    <property type="evidence" value="ECO:0007669"/>
    <property type="project" value="UniProtKB-EC"/>
</dbReference>
<dbReference type="OrthoDB" id="9805821at2"/>
<gene>
    <name evidence="9" type="ORF">A5886_001887</name>
</gene>
<feature type="domain" description="Fibronectin type III-like" evidence="8">
    <location>
        <begin position="635"/>
        <end position="704"/>
    </location>
</feature>
<evidence type="ECO:0000256" key="1">
    <source>
        <dbReference type="ARBA" id="ARBA00000448"/>
    </source>
</evidence>
<comment type="catalytic activity">
    <reaction evidence="1">
        <text>Hydrolysis of terminal, non-reducing beta-D-glucosyl residues with release of beta-D-glucose.</text>
        <dbReference type="EC" id="3.2.1.21"/>
    </reaction>
</comment>
<dbReference type="PANTHER" id="PTHR30620">
    <property type="entry name" value="PERIPLASMIC BETA-GLUCOSIDASE-RELATED"/>
    <property type="match status" value="1"/>
</dbReference>
<dbReference type="SMART" id="SM01217">
    <property type="entry name" value="Fn3_like"/>
    <property type="match status" value="1"/>
</dbReference>
<dbReference type="SUPFAM" id="SSF51445">
    <property type="entry name" value="(Trans)glycosidases"/>
    <property type="match status" value="1"/>
</dbReference>
<accession>A0A242A700</accession>
<dbReference type="GO" id="GO:0009251">
    <property type="term" value="P:glucan catabolic process"/>
    <property type="evidence" value="ECO:0007669"/>
    <property type="project" value="TreeGrafter"/>
</dbReference>
<evidence type="ECO:0000256" key="7">
    <source>
        <dbReference type="RuleBase" id="RU361161"/>
    </source>
</evidence>
<dbReference type="InterPro" id="IPR036962">
    <property type="entry name" value="Glyco_hydro_3_N_sf"/>
</dbReference>
<evidence type="ECO:0000259" key="8">
    <source>
        <dbReference type="SMART" id="SM01217"/>
    </source>
</evidence>
<reference evidence="9 10" key="1">
    <citation type="submission" date="2017-05" db="EMBL/GenBank/DDBJ databases">
        <title>The Genome Sequence of Enterococcus sp. 8G7_MSG3316.</title>
        <authorList>
            <consortium name="The Broad Institute Genomics Platform"/>
            <consortium name="The Broad Institute Genomic Center for Infectious Diseases"/>
            <person name="Earl A."/>
            <person name="Manson A."/>
            <person name="Schwartman J."/>
            <person name="Gilmore M."/>
            <person name="Abouelleil A."/>
            <person name="Cao P."/>
            <person name="Chapman S."/>
            <person name="Cusick C."/>
            <person name="Shea T."/>
            <person name="Young S."/>
            <person name="Neafsey D."/>
            <person name="Nusbaum C."/>
            <person name="Birren B."/>
        </authorList>
    </citation>
    <scope>NUCLEOTIDE SEQUENCE [LARGE SCALE GENOMIC DNA]</scope>
    <source>
        <strain evidence="9 10">8G7_MSG3316</strain>
    </source>
</reference>
<keyword evidence="5 7" id="KW-0378">Hydrolase</keyword>
<dbReference type="RefSeq" id="WP_086274839.1">
    <property type="nucleotide sequence ID" value="NZ_NGKU01000001.1"/>
</dbReference>
<protein>
    <recommendedName>
        <fullName evidence="3">beta-glucosidase</fullName>
        <ecNumber evidence="3">3.2.1.21</ecNumber>
    </recommendedName>
</protein>
<dbReference type="PROSITE" id="PS00775">
    <property type="entry name" value="GLYCOSYL_HYDROL_F3"/>
    <property type="match status" value="1"/>
</dbReference>
<evidence type="ECO:0000256" key="4">
    <source>
        <dbReference type="ARBA" id="ARBA00022729"/>
    </source>
</evidence>
<dbReference type="InterPro" id="IPR017853">
    <property type="entry name" value="GH"/>
</dbReference>
<organism evidence="9 10">
    <name type="scientific">Candidatus Enterococcus testudinis</name>
    <dbReference type="NCBI Taxonomy" id="1834191"/>
    <lineage>
        <taxon>Bacteria</taxon>
        <taxon>Bacillati</taxon>
        <taxon>Bacillota</taxon>
        <taxon>Bacilli</taxon>
        <taxon>Lactobacillales</taxon>
        <taxon>Enterococcaceae</taxon>
        <taxon>Enterococcus</taxon>
    </lineage>
</organism>
<dbReference type="STRING" id="1834191.A5886_001887"/>
<evidence type="ECO:0000313" key="10">
    <source>
        <dbReference type="Proteomes" id="UP000195043"/>
    </source>
</evidence>
<dbReference type="InterPro" id="IPR013783">
    <property type="entry name" value="Ig-like_fold"/>
</dbReference>
<comment type="similarity">
    <text evidence="2 7">Belongs to the glycosyl hydrolase 3 family.</text>
</comment>
<proteinExistence type="inferred from homology"/>
<dbReference type="InterPro" id="IPR001764">
    <property type="entry name" value="Glyco_hydro_3_N"/>
</dbReference>
<dbReference type="PANTHER" id="PTHR30620:SF16">
    <property type="entry name" value="LYSOSOMAL BETA GLUCOSIDASE"/>
    <property type="match status" value="1"/>
</dbReference>
<evidence type="ECO:0000256" key="2">
    <source>
        <dbReference type="ARBA" id="ARBA00005336"/>
    </source>
</evidence>
<evidence type="ECO:0000313" key="9">
    <source>
        <dbReference type="EMBL" id="OTN76808.1"/>
    </source>
</evidence>
<dbReference type="Pfam" id="PF01915">
    <property type="entry name" value="Glyco_hydro_3_C"/>
    <property type="match status" value="1"/>
</dbReference>
<dbReference type="PRINTS" id="PR00133">
    <property type="entry name" value="GLHYDRLASE3"/>
</dbReference>
<keyword evidence="4" id="KW-0732">Signal</keyword>
<evidence type="ECO:0000256" key="3">
    <source>
        <dbReference type="ARBA" id="ARBA00012744"/>
    </source>
</evidence>
<dbReference type="Gene3D" id="3.40.50.1700">
    <property type="entry name" value="Glycoside hydrolase family 3 C-terminal domain"/>
    <property type="match status" value="1"/>
</dbReference>
<dbReference type="Pfam" id="PF14310">
    <property type="entry name" value="Fn3-like"/>
    <property type="match status" value="1"/>
</dbReference>
<dbReference type="Gene3D" id="3.20.20.300">
    <property type="entry name" value="Glycoside hydrolase, family 3, N-terminal domain"/>
    <property type="match status" value="1"/>
</dbReference>
<keyword evidence="10" id="KW-1185">Reference proteome</keyword>
<dbReference type="InterPro" id="IPR036881">
    <property type="entry name" value="Glyco_hydro_3_C_sf"/>
</dbReference>
<dbReference type="Pfam" id="PF00933">
    <property type="entry name" value="Glyco_hydro_3"/>
    <property type="match status" value="1"/>
</dbReference>
<keyword evidence="6 7" id="KW-0326">Glycosidase</keyword>
<dbReference type="InterPro" id="IPR026891">
    <property type="entry name" value="Fn3-like"/>
</dbReference>
<comment type="caution">
    <text evidence="9">The sequence shown here is derived from an EMBL/GenBank/DDBJ whole genome shotgun (WGS) entry which is preliminary data.</text>
</comment>
<dbReference type="InterPro" id="IPR002772">
    <property type="entry name" value="Glyco_hydro_3_C"/>
</dbReference>
<dbReference type="InterPro" id="IPR051915">
    <property type="entry name" value="Cellulose_Degrad_GH3"/>
</dbReference>
<name>A0A242A700_9ENTE</name>
<dbReference type="EC" id="3.2.1.21" evidence="3"/>